<accession>A0ABW2XNU8</accession>
<reference evidence="2" key="1">
    <citation type="journal article" date="2019" name="Int. J. Syst. Evol. Microbiol.">
        <title>The Global Catalogue of Microorganisms (GCM) 10K type strain sequencing project: providing services to taxonomists for standard genome sequencing and annotation.</title>
        <authorList>
            <consortium name="The Broad Institute Genomics Platform"/>
            <consortium name="The Broad Institute Genome Sequencing Center for Infectious Disease"/>
            <person name="Wu L."/>
            <person name="Ma J."/>
        </authorList>
    </citation>
    <scope>NUCLEOTIDE SEQUENCE [LARGE SCALE GENOMIC DNA]</scope>
    <source>
        <strain evidence="2">JCM 9371</strain>
    </source>
</reference>
<name>A0ABW2XNU8_9ACTN</name>
<protein>
    <submittedName>
        <fullName evidence="1">Uncharacterized protein</fullName>
    </submittedName>
</protein>
<comment type="caution">
    <text evidence="1">The sequence shown here is derived from an EMBL/GenBank/DDBJ whole genome shotgun (WGS) entry which is preliminary data.</text>
</comment>
<keyword evidence="2" id="KW-1185">Reference proteome</keyword>
<dbReference type="RefSeq" id="WP_131761615.1">
    <property type="nucleotide sequence ID" value="NZ_CAACUY010000177.1"/>
</dbReference>
<sequence>MAVVLLTPDGERSIISQDDEVTTAHVAEAARTVRDAGTGWFYLVDYRFPEAAEAAARDGAGVVYGWRFDRVLRPLEQLVLGAFAWFRWALRFFLVFSSVHVRRVCRSSSTRPVTSFLQGRERGGRSRKESR</sequence>
<gene>
    <name evidence="1" type="ORF">ACFQZM_23475</name>
</gene>
<proteinExistence type="predicted"/>
<evidence type="ECO:0000313" key="2">
    <source>
        <dbReference type="Proteomes" id="UP001597063"/>
    </source>
</evidence>
<organism evidence="1 2">
    <name type="scientific">Actinomadura fibrosa</name>
    <dbReference type="NCBI Taxonomy" id="111802"/>
    <lineage>
        <taxon>Bacteria</taxon>
        <taxon>Bacillati</taxon>
        <taxon>Actinomycetota</taxon>
        <taxon>Actinomycetes</taxon>
        <taxon>Streptosporangiales</taxon>
        <taxon>Thermomonosporaceae</taxon>
        <taxon>Actinomadura</taxon>
    </lineage>
</organism>
<dbReference type="EMBL" id="JBHTGP010000012">
    <property type="protein sequence ID" value="MFD0687477.1"/>
    <property type="molecule type" value="Genomic_DNA"/>
</dbReference>
<dbReference type="Proteomes" id="UP001597063">
    <property type="component" value="Unassembled WGS sequence"/>
</dbReference>
<evidence type="ECO:0000313" key="1">
    <source>
        <dbReference type="EMBL" id="MFD0687477.1"/>
    </source>
</evidence>